<comment type="caution">
    <text evidence="2">The sequence shown here is derived from an EMBL/GenBank/DDBJ whole genome shotgun (WGS) entry which is preliminary data.</text>
</comment>
<protein>
    <submittedName>
        <fullName evidence="2">Uncharacterized protein</fullName>
    </submittedName>
</protein>
<feature type="region of interest" description="Disordered" evidence="1">
    <location>
        <begin position="794"/>
        <end position="813"/>
    </location>
</feature>
<name>L8WPB0_THACA</name>
<organism evidence="2 3">
    <name type="scientific">Thanatephorus cucumeris (strain AG1-IA)</name>
    <name type="common">Rice sheath blight fungus</name>
    <name type="synonym">Rhizoctonia solani</name>
    <dbReference type="NCBI Taxonomy" id="983506"/>
    <lineage>
        <taxon>Eukaryota</taxon>
        <taxon>Fungi</taxon>
        <taxon>Dikarya</taxon>
        <taxon>Basidiomycota</taxon>
        <taxon>Agaricomycotina</taxon>
        <taxon>Agaricomycetes</taxon>
        <taxon>Cantharellales</taxon>
        <taxon>Ceratobasidiaceae</taxon>
        <taxon>Rhizoctonia</taxon>
        <taxon>Rhizoctonia solani AG-1</taxon>
    </lineage>
</organism>
<feature type="compositionally biased region" description="Low complexity" evidence="1">
    <location>
        <begin position="328"/>
        <end position="337"/>
    </location>
</feature>
<sequence>MRRLSRISLGSGPAEPTSPTDSLTVSSPSLRAEKLLRRLSRQSDGVRLPSDYGRVGISGYSVPNSAPVSPGLRGVPPPLREDSETPLALSVPMRREVPPPNNMLGLGLGLASDSFTSMSSLTSASSLSSNTISTLPSEATIKPSKEFETRTSRLGSLSSATTASTTSLITPVSPPTTNTLLTPMSPPKQLKLKGSLGLSLRIPSRSPSPSPIPDLLKDYRDSASYPLEAAYRESSIFPPSYRESGVLPLSTDLAVPTRSSSRSASPSPIQPTRQRPGARARIHSDLAPPSPRSSTEAVGSHDHGDVDVPPIRPSLESQTTPRPNIARAASPSAPTSPELNRPASPDIAYILRTTPRPTRKLSIGSVASSSTTGRRLAGPAPPSSFRRPMPSRSGSLASVPSRSSSSAGMSHGYAATASSAGFDVQGAGPEVFFGEQYDSEDSDSDLDLSTPLHMMLRAGLLSPRSTIITEAIESAPVATVNGKLSARGEALRAKGEKVWKAEARRKVRHRDGQNLRDGVGLTTGLGWSDRRAVSSPPPPLLGSPRQDPIATALAAVQTIIHPHAPLSPLHLLQPRELERVQRLEPAHARASAHVPPAVELFAYAAPDAQFATGRSSRGRVWQARFSDASDRYQLARTAQPRSAKSTLQQHVAQSECESAQFGSERGQCVLAQVTHHLVDFVPECVPGTFAQVVRLGFARLDPVQVVGHLAAKHDARSSVQRSSSRRWDTSLCTRSVAPVSVFSRDHTALRLLALLVSSLLSVLAGCYPYNLCQSEHRHLLDTFLWCEFIVTRSSAPPSSAGSACPARPGREAA</sequence>
<dbReference type="EMBL" id="AFRT01001625">
    <property type="protein sequence ID" value="ELU39795.1"/>
    <property type="molecule type" value="Genomic_DNA"/>
</dbReference>
<feature type="compositionally biased region" description="Polar residues" evidence="1">
    <location>
        <begin position="17"/>
        <end position="29"/>
    </location>
</feature>
<dbReference type="Proteomes" id="UP000011668">
    <property type="component" value="Unassembled WGS sequence"/>
</dbReference>
<reference evidence="2 3" key="1">
    <citation type="journal article" date="2013" name="Nat. Commun.">
        <title>The evolution and pathogenic mechanisms of the rice sheath blight pathogen.</title>
        <authorList>
            <person name="Zheng A."/>
            <person name="Lin R."/>
            <person name="Xu L."/>
            <person name="Qin P."/>
            <person name="Tang C."/>
            <person name="Ai P."/>
            <person name="Zhang D."/>
            <person name="Liu Y."/>
            <person name="Sun Z."/>
            <person name="Feng H."/>
            <person name="Wang Y."/>
            <person name="Chen Y."/>
            <person name="Liang X."/>
            <person name="Fu R."/>
            <person name="Li Q."/>
            <person name="Zhang J."/>
            <person name="Yu X."/>
            <person name="Xie Z."/>
            <person name="Ding L."/>
            <person name="Guan P."/>
            <person name="Tang J."/>
            <person name="Liang Y."/>
            <person name="Wang S."/>
            <person name="Deng Q."/>
            <person name="Li S."/>
            <person name="Zhu J."/>
            <person name="Wang L."/>
            <person name="Liu H."/>
            <person name="Li P."/>
        </authorList>
    </citation>
    <scope>NUCLEOTIDE SEQUENCE [LARGE SCALE GENOMIC DNA]</scope>
    <source>
        <strain evidence="3">AG-1 IA</strain>
    </source>
</reference>
<dbReference type="AlphaFoldDB" id="L8WPB0"/>
<keyword evidence="3" id="KW-1185">Reference proteome</keyword>
<evidence type="ECO:0000256" key="1">
    <source>
        <dbReference type="SAM" id="MobiDB-lite"/>
    </source>
</evidence>
<feature type="region of interest" description="Disordered" evidence="1">
    <location>
        <begin position="140"/>
        <end position="193"/>
    </location>
</feature>
<feature type="compositionally biased region" description="Low complexity" evidence="1">
    <location>
        <begin position="152"/>
        <end position="168"/>
    </location>
</feature>
<dbReference type="OrthoDB" id="3064136at2759"/>
<feature type="compositionally biased region" description="Low complexity" evidence="1">
    <location>
        <begin position="794"/>
        <end position="807"/>
    </location>
</feature>
<gene>
    <name evidence="2" type="ORF">AG1IA_06175</name>
</gene>
<feature type="compositionally biased region" description="Low complexity" evidence="1">
    <location>
        <begin position="258"/>
        <end position="267"/>
    </location>
</feature>
<proteinExistence type="predicted"/>
<dbReference type="STRING" id="983506.L8WPB0"/>
<evidence type="ECO:0000313" key="2">
    <source>
        <dbReference type="EMBL" id="ELU39795.1"/>
    </source>
</evidence>
<dbReference type="HOGENOM" id="CLU_347220_0_0_1"/>
<accession>L8WPB0</accession>
<feature type="compositionally biased region" description="Low complexity" evidence="1">
    <location>
        <begin position="383"/>
        <end position="410"/>
    </location>
</feature>
<evidence type="ECO:0000313" key="3">
    <source>
        <dbReference type="Proteomes" id="UP000011668"/>
    </source>
</evidence>
<feature type="region of interest" description="Disordered" evidence="1">
    <location>
        <begin position="253"/>
        <end position="412"/>
    </location>
</feature>
<feature type="region of interest" description="Disordered" evidence="1">
    <location>
        <begin position="1"/>
        <end position="29"/>
    </location>
</feature>